<evidence type="ECO:0000256" key="1">
    <source>
        <dbReference type="SAM" id="Phobius"/>
    </source>
</evidence>
<reference evidence="2" key="1">
    <citation type="journal article" date="2023" name="Mol. Biol. Evol.">
        <title>Third-Generation Sequencing Reveals the Adaptive Role of the Epigenome in Three Deep-Sea Polychaetes.</title>
        <authorList>
            <person name="Perez M."/>
            <person name="Aroh O."/>
            <person name="Sun Y."/>
            <person name="Lan Y."/>
            <person name="Juniper S.K."/>
            <person name="Young C.R."/>
            <person name="Angers B."/>
            <person name="Qian P.Y."/>
        </authorList>
    </citation>
    <scope>NUCLEOTIDE SEQUENCE</scope>
    <source>
        <strain evidence="2">P08H-3</strain>
    </source>
</reference>
<name>A0AAD9K119_9ANNE</name>
<comment type="caution">
    <text evidence="2">The sequence shown here is derived from an EMBL/GenBank/DDBJ whole genome shotgun (WGS) entry which is preliminary data.</text>
</comment>
<proteinExistence type="predicted"/>
<feature type="transmembrane region" description="Helical" evidence="1">
    <location>
        <begin position="75"/>
        <end position="92"/>
    </location>
</feature>
<keyword evidence="1" id="KW-1133">Transmembrane helix</keyword>
<evidence type="ECO:0000313" key="2">
    <source>
        <dbReference type="EMBL" id="KAK2162576.1"/>
    </source>
</evidence>
<organism evidence="2 3">
    <name type="scientific">Paralvinella palmiformis</name>
    <dbReference type="NCBI Taxonomy" id="53620"/>
    <lineage>
        <taxon>Eukaryota</taxon>
        <taxon>Metazoa</taxon>
        <taxon>Spiralia</taxon>
        <taxon>Lophotrochozoa</taxon>
        <taxon>Annelida</taxon>
        <taxon>Polychaeta</taxon>
        <taxon>Sedentaria</taxon>
        <taxon>Canalipalpata</taxon>
        <taxon>Terebellida</taxon>
        <taxon>Terebelliformia</taxon>
        <taxon>Alvinellidae</taxon>
        <taxon>Paralvinella</taxon>
    </lineage>
</organism>
<keyword evidence="1" id="KW-0812">Transmembrane</keyword>
<dbReference type="EMBL" id="JAODUP010000096">
    <property type="protein sequence ID" value="KAK2162576.1"/>
    <property type="molecule type" value="Genomic_DNA"/>
</dbReference>
<accession>A0AAD9K119</accession>
<sequence>MARVRLWREIAACQRLVTPSEISGSSLARVPHWSPYKGHGSRPEANYTRTLLTDIKRRASPAYGDIPHFTMKTMILAYFLTCIVGVVFTAAVPSKKSSSVSPLQACLWQCGECFMDSDKLLMTCANDVCIQQKFPAGVMKPLMFKACPGLTKMFEYMKHNSN</sequence>
<dbReference type="AlphaFoldDB" id="A0AAD9K119"/>
<dbReference type="Proteomes" id="UP001208570">
    <property type="component" value="Unassembled WGS sequence"/>
</dbReference>
<keyword evidence="3" id="KW-1185">Reference proteome</keyword>
<protein>
    <submittedName>
        <fullName evidence="2">Uncharacterized protein</fullName>
    </submittedName>
</protein>
<evidence type="ECO:0000313" key="3">
    <source>
        <dbReference type="Proteomes" id="UP001208570"/>
    </source>
</evidence>
<keyword evidence="1" id="KW-0472">Membrane</keyword>
<gene>
    <name evidence="2" type="ORF">LSH36_96g06022</name>
</gene>